<dbReference type="PANTHER" id="PTHR33908">
    <property type="entry name" value="MANNOSYLTRANSFERASE YKCB-RELATED"/>
    <property type="match status" value="1"/>
</dbReference>
<feature type="transmembrane region" description="Helical" evidence="9">
    <location>
        <begin position="332"/>
        <end position="350"/>
    </location>
</feature>
<dbReference type="GO" id="GO:0005886">
    <property type="term" value="C:plasma membrane"/>
    <property type="evidence" value="ECO:0007669"/>
    <property type="project" value="UniProtKB-SubCell"/>
</dbReference>
<dbReference type="InterPro" id="IPR050297">
    <property type="entry name" value="LipidA_mod_glycosyltrf_83"/>
</dbReference>
<dbReference type="Proteomes" id="UP000680750">
    <property type="component" value="Chromosome"/>
</dbReference>
<protein>
    <recommendedName>
        <fullName evidence="10">Glycosyltransferase RgtA/B/C/D-like domain-containing protein</fullName>
    </recommendedName>
</protein>
<dbReference type="EMBL" id="AP023354">
    <property type="protein sequence ID" value="BCJ30799.1"/>
    <property type="molecule type" value="Genomic_DNA"/>
</dbReference>
<evidence type="ECO:0000313" key="11">
    <source>
        <dbReference type="EMBL" id="BCJ30799.1"/>
    </source>
</evidence>
<keyword evidence="4" id="KW-0808">Transferase</keyword>
<feature type="transmembrane region" description="Helical" evidence="9">
    <location>
        <begin position="99"/>
        <end position="119"/>
    </location>
</feature>
<keyword evidence="6 9" id="KW-1133">Transmembrane helix</keyword>
<feature type="transmembrane region" description="Helical" evidence="9">
    <location>
        <begin position="149"/>
        <end position="167"/>
    </location>
</feature>
<feature type="transmembrane region" description="Helical" evidence="9">
    <location>
        <begin position="179"/>
        <end position="205"/>
    </location>
</feature>
<organism evidence="11 12">
    <name type="scientific">Actinocatenispora sera</name>
    <dbReference type="NCBI Taxonomy" id="390989"/>
    <lineage>
        <taxon>Bacteria</taxon>
        <taxon>Bacillati</taxon>
        <taxon>Actinomycetota</taxon>
        <taxon>Actinomycetes</taxon>
        <taxon>Micromonosporales</taxon>
        <taxon>Micromonosporaceae</taxon>
        <taxon>Actinocatenispora</taxon>
    </lineage>
</organism>
<feature type="transmembrane region" description="Helical" evidence="9">
    <location>
        <begin position="66"/>
        <end position="87"/>
    </location>
</feature>
<feature type="transmembrane region" description="Helical" evidence="9">
    <location>
        <begin position="29"/>
        <end position="46"/>
    </location>
</feature>
<keyword evidence="5 9" id="KW-0812">Transmembrane</keyword>
<feature type="transmembrane region" description="Helical" evidence="9">
    <location>
        <begin position="259"/>
        <end position="278"/>
    </location>
</feature>
<feature type="region of interest" description="Disordered" evidence="8">
    <location>
        <begin position="1"/>
        <end position="21"/>
    </location>
</feature>
<keyword evidence="2" id="KW-1003">Cell membrane</keyword>
<proteinExistence type="predicted"/>
<feature type="transmembrane region" description="Helical" evidence="9">
    <location>
        <begin position="125"/>
        <end position="142"/>
    </location>
</feature>
<dbReference type="KEGG" id="aser:Asera_49070"/>
<dbReference type="GO" id="GO:0016763">
    <property type="term" value="F:pentosyltransferase activity"/>
    <property type="evidence" value="ECO:0007669"/>
    <property type="project" value="TreeGrafter"/>
</dbReference>
<dbReference type="GO" id="GO:0009103">
    <property type="term" value="P:lipopolysaccharide biosynthetic process"/>
    <property type="evidence" value="ECO:0007669"/>
    <property type="project" value="UniProtKB-ARBA"/>
</dbReference>
<accession>A0A810L6Q0</accession>
<dbReference type="PANTHER" id="PTHR33908:SF3">
    <property type="entry name" value="UNDECAPRENYL PHOSPHATE-ALPHA-4-AMINO-4-DEOXY-L-ARABINOSE ARABINOSYL TRANSFERASE"/>
    <property type="match status" value="1"/>
</dbReference>
<evidence type="ECO:0000256" key="4">
    <source>
        <dbReference type="ARBA" id="ARBA00022679"/>
    </source>
</evidence>
<dbReference type="AlphaFoldDB" id="A0A810L6Q0"/>
<keyword evidence="12" id="KW-1185">Reference proteome</keyword>
<evidence type="ECO:0000256" key="5">
    <source>
        <dbReference type="ARBA" id="ARBA00022692"/>
    </source>
</evidence>
<feature type="transmembrane region" description="Helical" evidence="9">
    <location>
        <begin position="217"/>
        <end position="236"/>
    </location>
</feature>
<dbReference type="GO" id="GO:0010041">
    <property type="term" value="P:response to iron(III) ion"/>
    <property type="evidence" value="ECO:0007669"/>
    <property type="project" value="TreeGrafter"/>
</dbReference>
<evidence type="ECO:0000256" key="1">
    <source>
        <dbReference type="ARBA" id="ARBA00004651"/>
    </source>
</evidence>
<keyword evidence="3" id="KW-0328">Glycosyltransferase</keyword>
<reference evidence="11" key="1">
    <citation type="submission" date="2020-08" db="EMBL/GenBank/DDBJ databases">
        <title>Whole genome shotgun sequence of Actinocatenispora sera NBRC 101916.</title>
        <authorList>
            <person name="Komaki H."/>
            <person name="Tamura T."/>
        </authorList>
    </citation>
    <scope>NUCLEOTIDE SEQUENCE</scope>
    <source>
        <strain evidence="11">NBRC 101916</strain>
    </source>
</reference>
<evidence type="ECO:0000256" key="8">
    <source>
        <dbReference type="SAM" id="MobiDB-lite"/>
    </source>
</evidence>
<evidence type="ECO:0000259" key="10">
    <source>
        <dbReference type="Pfam" id="PF13231"/>
    </source>
</evidence>
<sequence>MPTAPATDRTEDVFESEPESGTPPWWQRLVWVWPTLAMLVVGSIGLTRPALWADELATWGAVRLDWSGLVRLGGDVDAVITPYYLLMKLWTSVAGTSTLALRLPSVLAIAAAAGLVTWIGARLGGTRAGLLGGAVFVVIPSLSRYGQDARVYAFATLAVCLATLALIRATERPTAGRWLGYGVLVAVAGLLHMMTLLMLSAHLLAILLRSRRMSWRWAVAAAAGTLPVLPLVWVGYHERSAIGYLKPAGWDTLFTAPEIMFGSLLVCGLLVGLSLPAVSLRWPGVLPAALAVLPALVLFAVSHVKPLLSPRYLLYTVPAWSMLAGRTLGRVAWWRGAVAVLVLAVAGLSVQRDVRGPAGHLDGTKQIADVIAGHYRPGDGLAVALHEPIVPWEARDLVARYVPTRKRPRDVFATRPQRTDGRMLATECTDLSRCLGDTPRLWVIRCFHHGDPLRGIGARKEALLRRDFRIEHTWVQPRVMVALLVRR</sequence>
<evidence type="ECO:0000256" key="6">
    <source>
        <dbReference type="ARBA" id="ARBA00022989"/>
    </source>
</evidence>
<dbReference type="RefSeq" id="WP_051802533.1">
    <property type="nucleotide sequence ID" value="NZ_AP023354.1"/>
</dbReference>
<evidence type="ECO:0000256" key="2">
    <source>
        <dbReference type="ARBA" id="ARBA00022475"/>
    </source>
</evidence>
<name>A0A810L6Q0_9ACTN</name>
<evidence type="ECO:0000256" key="7">
    <source>
        <dbReference type="ARBA" id="ARBA00023136"/>
    </source>
</evidence>
<dbReference type="Pfam" id="PF13231">
    <property type="entry name" value="PMT_2"/>
    <property type="match status" value="1"/>
</dbReference>
<evidence type="ECO:0000256" key="9">
    <source>
        <dbReference type="SAM" id="Phobius"/>
    </source>
</evidence>
<dbReference type="InterPro" id="IPR038731">
    <property type="entry name" value="RgtA/B/C-like"/>
</dbReference>
<gene>
    <name evidence="11" type="ORF">Asera_49070</name>
</gene>
<feature type="domain" description="Glycosyltransferase RgtA/B/C/D-like" evidence="10">
    <location>
        <begin position="85"/>
        <end position="232"/>
    </location>
</feature>
<feature type="transmembrane region" description="Helical" evidence="9">
    <location>
        <begin position="285"/>
        <end position="304"/>
    </location>
</feature>
<comment type="subcellular location">
    <subcellularLocation>
        <location evidence="1">Cell membrane</location>
        <topology evidence="1">Multi-pass membrane protein</topology>
    </subcellularLocation>
</comment>
<evidence type="ECO:0000313" key="12">
    <source>
        <dbReference type="Proteomes" id="UP000680750"/>
    </source>
</evidence>
<keyword evidence="7 9" id="KW-0472">Membrane</keyword>
<evidence type="ECO:0000256" key="3">
    <source>
        <dbReference type="ARBA" id="ARBA00022676"/>
    </source>
</evidence>